<keyword evidence="8" id="KW-0732">Signal</keyword>
<dbReference type="Ensembl" id="ENSCMIT00000010895.1">
    <property type="protein sequence ID" value="ENSCMIP00000010620.1"/>
    <property type="gene ID" value="ENSCMIG00000005597.1"/>
</dbReference>
<dbReference type="CDD" id="cd00069">
    <property type="entry name" value="GHB_like"/>
    <property type="match status" value="1"/>
</dbReference>
<reference evidence="11" key="3">
    <citation type="journal article" date="2014" name="Nature">
        <title>Elephant shark genome provides unique insights into gnathostome evolution.</title>
        <authorList>
            <consortium name="International Elephant Shark Genome Sequencing Consortium"/>
            <person name="Venkatesh B."/>
            <person name="Lee A.P."/>
            <person name="Ravi V."/>
            <person name="Maurya A.K."/>
            <person name="Lian M.M."/>
            <person name="Swann J.B."/>
            <person name="Ohta Y."/>
            <person name="Flajnik M.F."/>
            <person name="Sutoh Y."/>
            <person name="Kasahara M."/>
            <person name="Hoon S."/>
            <person name="Gangu V."/>
            <person name="Roy S.W."/>
            <person name="Irimia M."/>
            <person name="Korzh V."/>
            <person name="Kondrychyn I."/>
            <person name="Lim Z.W."/>
            <person name="Tay B.H."/>
            <person name="Tohari S."/>
            <person name="Kong K.W."/>
            <person name="Ho S."/>
            <person name="Lorente-Galdos B."/>
            <person name="Quilez J."/>
            <person name="Marques-Bonet T."/>
            <person name="Raney B.J."/>
            <person name="Ingham P.W."/>
            <person name="Tay A."/>
            <person name="Hillier L.W."/>
            <person name="Minx P."/>
            <person name="Boehm T."/>
            <person name="Wilson R.K."/>
            <person name="Brenner S."/>
            <person name="Warren W.C."/>
        </authorList>
    </citation>
    <scope>NUCLEOTIDE SEQUENCE [LARGE SCALE GENOMIC DNA]</scope>
</reference>
<dbReference type="GO" id="GO:0005615">
    <property type="term" value="C:extracellular space"/>
    <property type="evidence" value="ECO:0007669"/>
    <property type="project" value="TreeGrafter"/>
</dbReference>
<comment type="subcellular location">
    <subcellularLocation>
        <location evidence="1 7">Secreted</location>
    </subcellularLocation>
</comment>
<evidence type="ECO:0000256" key="3">
    <source>
        <dbReference type="ARBA" id="ARBA00022525"/>
    </source>
</evidence>
<keyword evidence="3" id="KW-0964">Secreted</keyword>
<dbReference type="GO" id="GO:0007186">
    <property type="term" value="P:G protein-coupled receptor signaling pathway"/>
    <property type="evidence" value="ECO:0007669"/>
    <property type="project" value="TreeGrafter"/>
</dbReference>
<dbReference type="SMART" id="SM00068">
    <property type="entry name" value="GHB"/>
    <property type="match status" value="1"/>
</dbReference>
<dbReference type="Proteomes" id="UP000314986">
    <property type="component" value="Unassembled WGS sequence"/>
</dbReference>
<dbReference type="Pfam" id="PF00007">
    <property type="entry name" value="Cys_knot"/>
    <property type="match status" value="1"/>
</dbReference>
<reference evidence="11" key="2">
    <citation type="journal article" date="2007" name="PLoS Biol.">
        <title>Survey sequencing and comparative analysis of the elephant shark (Callorhinchus milii) genome.</title>
        <authorList>
            <person name="Venkatesh B."/>
            <person name="Kirkness E.F."/>
            <person name="Loh Y.H."/>
            <person name="Halpern A.L."/>
            <person name="Lee A.P."/>
            <person name="Johnson J."/>
            <person name="Dandona N."/>
            <person name="Viswanathan L.D."/>
            <person name="Tay A."/>
            <person name="Venter J.C."/>
            <person name="Strausberg R.L."/>
            <person name="Brenner S."/>
        </authorList>
    </citation>
    <scope>NUCLEOTIDE SEQUENCE [LARGE SCALE GENOMIC DNA]</scope>
</reference>
<evidence type="ECO:0000256" key="4">
    <source>
        <dbReference type="ARBA" id="ARBA00022702"/>
    </source>
</evidence>
<comment type="similarity">
    <text evidence="2 7">Belongs to the glycoprotein hormones subunit beta family.</text>
</comment>
<dbReference type="FunFam" id="2.10.90.10:FF:000007">
    <property type="entry name" value="Luteinizing hormone beta subunit"/>
    <property type="match status" value="1"/>
</dbReference>
<evidence type="ECO:0000313" key="11">
    <source>
        <dbReference type="Proteomes" id="UP000314986"/>
    </source>
</evidence>
<dbReference type="OMA" id="FYIQAKN"/>
<evidence type="ECO:0000313" key="10">
    <source>
        <dbReference type="Ensembl" id="ENSCMIP00000010620.1"/>
    </source>
</evidence>
<dbReference type="GeneTree" id="ENSGT00940000161285"/>
<dbReference type="InterPro" id="IPR029034">
    <property type="entry name" value="Cystine-knot_cytokine"/>
</dbReference>
<feature type="chain" id="PRO_5021212983" evidence="8">
    <location>
        <begin position="19"/>
        <end position="124"/>
    </location>
</feature>
<dbReference type="InParanoid" id="A0A4W3H5J2"/>
<dbReference type="InterPro" id="IPR006208">
    <property type="entry name" value="Glyco_hormone_CN"/>
</dbReference>
<evidence type="ECO:0000256" key="1">
    <source>
        <dbReference type="ARBA" id="ARBA00004613"/>
    </source>
</evidence>
<keyword evidence="4 7" id="KW-0372">Hormone</keyword>
<protein>
    <submittedName>
        <fullName evidence="10">Luteinizing hormone subunit beta</fullName>
    </submittedName>
</protein>
<accession>A0A4W3H5J2</accession>
<feature type="signal peptide" evidence="8">
    <location>
        <begin position="1"/>
        <end position="18"/>
    </location>
</feature>
<organism evidence="10 11">
    <name type="scientific">Callorhinchus milii</name>
    <name type="common">Ghost shark</name>
    <dbReference type="NCBI Taxonomy" id="7868"/>
    <lineage>
        <taxon>Eukaryota</taxon>
        <taxon>Metazoa</taxon>
        <taxon>Chordata</taxon>
        <taxon>Craniata</taxon>
        <taxon>Vertebrata</taxon>
        <taxon>Chondrichthyes</taxon>
        <taxon>Holocephali</taxon>
        <taxon>Chimaeriformes</taxon>
        <taxon>Callorhinchidae</taxon>
        <taxon>Callorhinchus</taxon>
    </lineage>
</organism>
<dbReference type="GO" id="GO:0005179">
    <property type="term" value="F:hormone activity"/>
    <property type="evidence" value="ECO:0007669"/>
    <property type="project" value="UniProtKB-KW"/>
</dbReference>
<reference evidence="11" key="1">
    <citation type="journal article" date="2006" name="Science">
        <title>Ancient noncoding elements conserved in the human genome.</title>
        <authorList>
            <person name="Venkatesh B."/>
            <person name="Kirkness E.F."/>
            <person name="Loh Y.H."/>
            <person name="Halpern A.L."/>
            <person name="Lee A.P."/>
            <person name="Johnson J."/>
            <person name="Dandona N."/>
            <person name="Viswanathan L.D."/>
            <person name="Tay A."/>
            <person name="Venter J.C."/>
            <person name="Strausberg R.L."/>
            <person name="Brenner S."/>
        </authorList>
    </citation>
    <scope>NUCLEOTIDE SEQUENCE [LARGE SCALE GENOMIC DNA]</scope>
</reference>
<dbReference type="InterPro" id="IPR001545">
    <property type="entry name" value="Gonadotropin_bsu"/>
</dbReference>
<dbReference type="STRING" id="7868.ENSCMIP00000010620"/>
<dbReference type="SUPFAM" id="SSF57501">
    <property type="entry name" value="Cystine-knot cytokines"/>
    <property type="match status" value="1"/>
</dbReference>
<dbReference type="InterPro" id="IPR018245">
    <property type="entry name" value="Gonadotropin_bsu_CS"/>
</dbReference>
<feature type="domain" description="Glycoprotein hormone subunit beta" evidence="9">
    <location>
        <begin position="20"/>
        <end position="123"/>
    </location>
</feature>
<evidence type="ECO:0000256" key="2">
    <source>
        <dbReference type="ARBA" id="ARBA00006552"/>
    </source>
</evidence>
<evidence type="ECO:0000256" key="5">
    <source>
        <dbReference type="ARBA" id="ARBA00023157"/>
    </source>
</evidence>
<dbReference type="PROSITE" id="PS00689">
    <property type="entry name" value="GLYCO_HORMONE_BETA_2"/>
    <property type="match status" value="1"/>
</dbReference>
<dbReference type="GO" id="GO:0005737">
    <property type="term" value="C:cytoplasm"/>
    <property type="evidence" value="ECO:0007669"/>
    <property type="project" value="TreeGrafter"/>
</dbReference>
<dbReference type="PROSITE" id="PS00261">
    <property type="entry name" value="GLYCO_HORMONE_BETA_1"/>
    <property type="match status" value="1"/>
</dbReference>
<evidence type="ECO:0000256" key="7">
    <source>
        <dbReference type="RuleBase" id="RU004069"/>
    </source>
</evidence>
<keyword evidence="6" id="KW-0325">Glycoprotein</keyword>
<keyword evidence="5" id="KW-1015">Disulfide bond</keyword>
<name>A0A4W3H5J2_CALMI</name>
<proteinExistence type="inferred from homology"/>
<dbReference type="PANTHER" id="PTHR11515">
    <property type="entry name" value="GLYCOPROTEIN HORMONE BETA CHAIN"/>
    <property type="match status" value="1"/>
</dbReference>
<evidence type="ECO:0000259" key="9">
    <source>
        <dbReference type="Pfam" id="PF00007"/>
    </source>
</evidence>
<evidence type="ECO:0000256" key="6">
    <source>
        <dbReference type="ARBA" id="ARBA00023180"/>
    </source>
</evidence>
<keyword evidence="11" id="KW-1185">Reference proteome</keyword>
<dbReference type="Gene3D" id="2.10.90.10">
    <property type="entry name" value="Cystine-knot cytokines"/>
    <property type="match status" value="1"/>
</dbReference>
<sequence>MVSPRLFLLALCLCCVQTRHFCRLTNITISAEKEECPTCITLTTSVCTGYCLTKESVYKSARLSMYQHVCTYGKIEYHSVKLQGCPKGVDPNYTFPVAISCECNRCRMDYTDCALQSIRPDFCS</sequence>
<reference evidence="10" key="4">
    <citation type="submission" date="2025-08" db="UniProtKB">
        <authorList>
            <consortium name="Ensembl"/>
        </authorList>
    </citation>
    <scope>IDENTIFICATION</scope>
</reference>
<dbReference type="PANTHER" id="PTHR11515:SF11">
    <property type="entry name" value="LUTROPIN SUBUNIT BETA"/>
    <property type="match status" value="1"/>
</dbReference>
<reference evidence="10" key="5">
    <citation type="submission" date="2025-09" db="UniProtKB">
        <authorList>
            <consortium name="Ensembl"/>
        </authorList>
    </citation>
    <scope>IDENTIFICATION</scope>
</reference>
<dbReference type="AlphaFoldDB" id="A0A4W3H5J2"/>
<evidence type="ECO:0000256" key="8">
    <source>
        <dbReference type="SAM" id="SignalP"/>
    </source>
</evidence>